<evidence type="ECO:0000256" key="1">
    <source>
        <dbReference type="ARBA" id="ARBA00001957"/>
    </source>
</evidence>
<comment type="cofactor">
    <cofactor evidence="1">
        <name>pantetheine 4'-phosphate</name>
        <dbReference type="ChEBI" id="CHEBI:47942"/>
    </cofactor>
</comment>
<keyword evidence="8" id="KW-1185">Reference proteome</keyword>
<dbReference type="GO" id="GO:0006633">
    <property type="term" value="P:fatty acid biosynthetic process"/>
    <property type="evidence" value="ECO:0007669"/>
    <property type="project" value="TreeGrafter"/>
</dbReference>
<dbReference type="Gene3D" id="1.10.1200.10">
    <property type="entry name" value="ACP-like"/>
    <property type="match status" value="1"/>
</dbReference>
<dbReference type="SUPFAM" id="SSF47336">
    <property type="entry name" value="ACP-like"/>
    <property type="match status" value="1"/>
</dbReference>
<dbReference type="EMBL" id="CP015163">
    <property type="protein sequence ID" value="AXB43283.1"/>
    <property type="molecule type" value="Genomic_DNA"/>
</dbReference>
<dbReference type="InterPro" id="IPR050091">
    <property type="entry name" value="PKS_NRPS_Biosynth_Enz"/>
</dbReference>
<feature type="domain" description="Ketosynthase family 3 (KS3)" evidence="6">
    <location>
        <begin position="9"/>
        <end position="416"/>
    </location>
</feature>
<accession>A0A344L5F9</accession>
<dbReference type="Pfam" id="PF00668">
    <property type="entry name" value="Condensation"/>
    <property type="match status" value="1"/>
</dbReference>
<evidence type="ECO:0000256" key="3">
    <source>
        <dbReference type="ARBA" id="ARBA00022553"/>
    </source>
</evidence>
<dbReference type="CDD" id="cd00833">
    <property type="entry name" value="PKS"/>
    <property type="match status" value="1"/>
</dbReference>
<organism evidence="7 8">
    <name type="scientific">Amycolatopsis albispora</name>
    <dbReference type="NCBI Taxonomy" id="1804986"/>
    <lineage>
        <taxon>Bacteria</taxon>
        <taxon>Bacillati</taxon>
        <taxon>Actinomycetota</taxon>
        <taxon>Actinomycetes</taxon>
        <taxon>Pseudonocardiales</taxon>
        <taxon>Pseudonocardiaceae</taxon>
        <taxon>Amycolatopsis</taxon>
    </lineage>
</organism>
<dbReference type="InterPro" id="IPR023213">
    <property type="entry name" value="CAT-like_dom_sf"/>
</dbReference>
<sequence>MTGTRENAAEPIAVTGVALALPGATDLDGLHAVLSAGEARVGQPGADRLAAHGERAGRPYLPFGYLDRIDRFDHEFFGLSQREAELTDPHHRLGLQLVYQALEHAGHAPAGLRGSRTAVVFSAPAPDQPAFGETGDPQRILGTLPAAAAARVAYLFDFRGPALVVDTACSGGLASVVIAVRELRAGRAELAVAGGLSVRPVLTPEVERPQLPGLFSPTGMCRPFDADADGTVGGEGGGFAVLKPLAAALADGDRILGVLRGTGMNQNGFRATGMSAPSPQAQAEAITEAWTEAGVDGVDYVECHGSGTPLGDVTEVAGLRLVTDGPLAIGSLKANFGHLDHAAGFAGLVKVLAALRHRTLYPTPHFTTPHPLIEFGDGIEVNPVARPWPAPAGRPRRAGVSSFGLTGTNVHVVVEEAPGSPARTAPVRSAELVTVSAKTPAALGRRLDQLADFAERTTHDLRSVARALNRGFDDHRHRRAFVAEDTGELAASLRAAASAPATPAVAAAPPVTLLFSGDGRITDSAWTRTRADFPDRLDEAAQPVARQWGLAGLLGALGLPEARMAGSGAGNLAIQVLRGRLTRTAAIEQARGRPGSSEVDEAGLARMIRRLVTEHAVAVELGSDGVLSRRIREAAPGLTVVPLLSAGGRRDVLTAIGRLYEAGVDVDWARFHGPGGPRVEVPVTTFDPVSFGHHPKPEPAPLDPAAGAEAVVARLFARLLGAPAVAPQADYFELGGTSLAGIAVLREAEHRFGVRITFADLFRHRTPRELGALIEARRTGQAADPRWAVEPVPRTGHLPLSVNQEQLWYLDQLNPGSPLYNIPVGLRYRGPLDHEVLRHALRAVAARHEILRVRMPAEDGVPGLVADGHGPVLKVADLAGAPEHELRARTAAEASTPFDLATGPLLRVLLIRLGPADHLLMCTWHHIIFDGWTPAVFLRDLSECYAARQEGRPPELPRLAIQYADYASWQRSWLAGPEAETALRFWRGKLAGLTTRELPLDHPRPPVPSHRGELLWSELPAPTAERVREFGRARGVTTFVTLLAVLNTVLHRWSGDEDVVVGAATSGRSNPATHELIGYFNNVLPFRTAVHGCLTFTELLARCATTATEVLDHEEMPFARIVSALNPARELSRHPVFTVAYTHQNTAAHAGPLGAATMTPDRATGFGIAPGTAKFDLTFGVIDQNGGAMHCYLEYALDLFDAATAAQLLELHRAVTEAAITTPDRRLDELVPFPRRVG</sequence>
<keyword evidence="3" id="KW-0597">Phosphoprotein</keyword>
<dbReference type="GO" id="GO:0031177">
    <property type="term" value="F:phosphopantetheine binding"/>
    <property type="evidence" value="ECO:0007669"/>
    <property type="project" value="InterPro"/>
</dbReference>
<evidence type="ECO:0000259" key="5">
    <source>
        <dbReference type="PROSITE" id="PS50075"/>
    </source>
</evidence>
<dbReference type="InterPro" id="IPR009081">
    <property type="entry name" value="PP-bd_ACP"/>
</dbReference>
<dbReference type="Gene3D" id="3.30.559.30">
    <property type="entry name" value="Nonribosomal peptide synthetase, condensation domain"/>
    <property type="match status" value="1"/>
</dbReference>
<dbReference type="InterPro" id="IPR001242">
    <property type="entry name" value="Condensation_dom"/>
</dbReference>
<evidence type="ECO:0000256" key="4">
    <source>
        <dbReference type="ARBA" id="ARBA00022679"/>
    </source>
</evidence>
<dbReference type="AlphaFoldDB" id="A0A344L5F9"/>
<dbReference type="CDD" id="cd19531">
    <property type="entry name" value="LCL_NRPS-like"/>
    <property type="match status" value="1"/>
</dbReference>
<dbReference type="GO" id="GO:0004312">
    <property type="term" value="F:fatty acid synthase activity"/>
    <property type="evidence" value="ECO:0007669"/>
    <property type="project" value="TreeGrafter"/>
</dbReference>
<dbReference type="SMART" id="SM00825">
    <property type="entry name" value="PKS_KS"/>
    <property type="match status" value="1"/>
</dbReference>
<dbReference type="InterPro" id="IPR014031">
    <property type="entry name" value="Ketoacyl_synth_C"/>
</dbReference>
<evidence type="ECO:0000259" key="6">
    <source>
        <dbReference type="PROSITE" id="PS52004"/>
    </source>
</evidence>
<name>A0A344L5F9_9PSEU</name>
<dbReference type="InterPro" id="IPR036736">
    <property type="entry name" value="ACP-like_sf"/>
</dbReference>
<dbReference type="Gene3D" id="3.40.47.10">
    <property type="match status" value="1"/>
</dbReference>
<feature type="domain" description="Carrier" evidence="5">
    <location>
        <begin position="703"/>
        <end position="778"/>
    </location>
</feature>
<dbReference type="InterPro" id="IPR032821">
    <property type="entry name" value="PKS_assoc"/>
</dbReference>
<dbReference type="Pfam" id="PF00109">
    <property type="entry name" value="ketoacyl-synt"/>
    <property type="match status" value="1"/>
</dbReference>
<dbReference type="GO" id="GO:0005737">
    <property type="term" value="C:cytoplasm"/>
    <property type="evidence" value="ECO:0007669"/>
    <property type="project" value="TreeGrafter"/>
</dbReference>
<keyword evidence="2" id="KW-0596">Phosphopantetheine</keyword>
<dbReference type="Proteomes" id="UP000250434">
    <property type="component" value="Chromosome"/>
</dbReference>
<dbReference type="PROSITE" id="PS50075">
    <property type="entry name" value="CARRIER"/>
    <property type="match status" value="1"/>
</dbReference>
<dbReference type="InterPro" id="IPR001227">
    <property type="entry name" value="Ac_transferase_dom_sf"/>
</dbReference>
<dbReference type="InterPro" id="IPR020806">
    <property type="entry name" value="PKS_PP-bd"/>
</dbReference>
<proteinExistence type="predicted"/>
<keyword evidence="4" id="KW-0808">Transferase</keyword>
<dbReference type="Pfam" id="PF02801">
    <property type="entry name" value="Ketoacyl-synt_C"/>
    <property type="match status" value="1"/>
</dbReference>
<dbReference type="Pfam" id="PF00550">
    <property type="entry name" value="PP-binding"/>
    <property type="match status" value="1"/>
</dbReference>
<dbReference type="PROSITE" id="PS52004">
    <property type="entry name" value="KS3_2"/>
    <property type="match status" value="1"/>
</dbReference>
<dbReference type="SMART" id="SM00823">
    <property type="entry name" value="PKS_PP"/>
    <property type="match status" value="1"/>
</dbReference>
<dbReference type="Gene3D" id="3.40.366.10">
    <property type="entry name" value="Malonyl-Coenzyme A Acyl Carrier Protein, domain 2"/>
    <property type="match status" value="1"/>
</dbReference>
<dbReference type="Gene3D" id="3.30.70.3290">
    <property type="match status" value="2"/>
</dbReference>
<dbReference type="RefSeq" id="WP_162788446.1">
    <property type="nucleotide sequence ID" value="NZ_CP015163.1"/>
</dbReference>
<evidence type="ECO:0000256" key="2">
    <source>
        <dbReference type="ARBA" id="ARBA00022450"/>
    </source>
</evidence>
<evidence type="ECO:0000313" key="8">
    <source>
        <dbReference type="Proteomes" id="UP000250434"/>
    </source>
</evidence>
<dbReference type="SUPFAM" id="SSF53901">
    <property type="entry name" value="Thiolase-like"/>
    <property type="match status" value="1"/>
</dbReference>
<protein>
    <submittedName>
        <fullName evidence="7">Uncharacterized protein</fullName>
    </submittedName>
</protein>
<dbReference type="PANTHER" id="PTHR43775:SF37">
    <property type="entry name" value="SI:DKEY-61P9.11"/>
    <property type="match status" value="1"/>
</dbReference>
<dbReference type="InterPro" id="IPR016039">
    <property type="entry name" value="Thiolase-like"/>
</dbReference>
<dbReference type="Pfam" id="PF16197">
    <property type="entry name" value="KAsynt_C_assoc"/>
    <property type="match status" value="1"/>
</dbReference>
<reference evidence="7 8" key="1">
    <citation type="submission" date="2016-04" db="EMBL/GenBank/DDBJ databases">
        <title>Complete genome sequence and analysis of deep-sea sediment isolate, Amycolatopsis sp. WP1.</title>
        <authorList>
            <person name="Wang H."/>
            <person name="Chen S."/>
            <person name="Wu Q."/>
        </authorList>
    </citation>
    <scope>NUCLEOTIDE SEQUENCE [LARGE SCALE GENOMIC DNA]</scope>
    <source>
        <strain evidence="7 8">WP1</strain>
    </source>
</reference>
<dbReference type="InterPro" id="IPR020841">
    <property type="entry name" value="PKS_Beta-ketoAc_synthase_dom"/>
</dbReference>
<dbReference type="GO" id="GO:0071770">
    <property type="term" value="P:DIM/DIP cell wall layer assembly"/>
    <property type="evidence" value="ECO:0007669"/>
    <property type="project" value="TreeGrafter"/>
</dbReference>
<dbReference type="KEGG" id="aab:A4R43_12565"/>
<dbReference type="PANTHER" id="PTHR43775">
    <property type="entry name" value="FATTY ACID SYNTHASE"/>
    <property type="match status" value="1"/>
</dbReference>
<gene>
    <name evidence="7" type="ORF">A4R43_12565</name>
</gene>
<evidence type="ECO:0000313" key="7">
    <source>
        <dbReference type="EMBL" id="AXB43283.1"/>
    </source>
</evidence>
<dbReference type="GO" id="GO:0005886">
    <property type="term" value="C:plasma membrane"/>
    <property type="evidence" value="ECO:0007669"/>
    <property type="project" value="TreeGrafter"/>
</dbReference>
<dbReference type="Gene3D" id="3.30.559.10">
    <property type="entry name" value="Chloramphenicol acetyltransferase-like domain"/>
    <property type="match status" value="1"/>
</dbReference>
<dbReference type="SUPFAM" id="SSF52777">
    <property type="entry name" value="CoA-dependent acyltransferases"/>
    <property type="match status" value="2"/>
</dbReference>
<dbReference type="InterPro" id="IPR014030">
    <property type="entry name" value="Ketoacyl_synth_N"/>
</dbReference>